<gene>
    <name evidence="7" type="primary">PRR4</name>
    <name evidence="6" type="ORF">CR201_G0051010</name>
</gene>
<name>A0A2J8RGG1_PONAB</name>
<dbReference type="GeneTree" id="ENSGT00730000112173"/>
<organism evidence="6">
    <name type="scientific">Pongo abelii</name>
    <name type="common">Sumatran orangutan</name>
    <name type="synonym">Pongo pygmaeus abelii</name>
    <dbReference type="NCBI Taxonomy" id="9601"/>
    <lineage>
        <taxon>Eukaryota</taxon>
        <taxon>Metazoa</taxon>
        <taxon>Chordata</taxon>
        <taxon>Craniata</taxon>
        <taxon>Vertebrata</taxon>
        <taxon>Euteleostomi</taxon>
        <taxon>Mammalia</taxon>
        <taxon>Eutheria</taxon>
        <taxon>Euarchontoglires</taxon>
        <taxon>Primates</taxon>
        <taxon>Haplorrhini</taxon>
        <taxon>Catarrhini</taxon>
        <taxon>Hominidae</taxon>
        <taxon>Pongo</taxon>
    </lineage>
</organism>
<keyword evidence="3 5" id="KW-0732">Signal</keyword>
<proteinExistence type="predicted"/>
<reference evidence="6" key="2">
    <citation type="submission" date="2017-12" db="EMBL/GenBank/DDBJ databases">
        <title>High-resolution comparative analysis of great ape genomes.</title>
        <authorList>
            <person name="Pollen A."/>
            <person name="Hastie A."/>
            <person name="Hormozdiari F."/>
            <person name="Dougherty M."/>
            <person name="Liu R."/>
            <person name="Chaisson M."/>
            <person name="Hoppe E."/>
            <person name="Hill C."/>
            <person name="Pang A."/>
            <person name="Hillier L."/>
            <person name="Baker C."/>
            <person name="Armstrong J."/>
            <person name="Shendure J."/>
            <person name="Paten B."/>
            <person name="Wilson R."/>
            <person name="Chao H."/>
            <person name="Schneider V."/>
            <person name="Ventura M."/>
            <person name="Kronenberg Z."/>
            <person name="Murali S."/>
            <person name="Gordon D."/>
            <person name="Cantsilieris S."/>
            <person name="Munson K."/>
            <person name="Nelson B."/>
            <person name="Raja A."/>
            <person name="Underwood J."/>
            <person name="Diekhans M."/>
            <person name="Fiddes I."/>
            <person name="Haussler D."/>
            <person name="Eichler E."/>
        </authorList>
    </citation>
    <scope>NUCLEOTIDE SEQUENCE [LARGE SCALE GENOMIC DNA]</scope>
    <source>
        <strain evidence="6">Susie</strain>
    </source>
</reference>
<dbReference type="InterPro" id="IPR026086">
    <property type="entry name" value="Pro-rich"/>
</dbReference>
<comment type="subcellular location">
    <subcellularLocation>
        <location evidence="1">Secreted</location>
    </subcellularLocation>
</comment>
<feature type="compositionally biased region" description="Basic and acidic residues" evidence="4">
    <location>
        <begin position="43"/>
        <end position="52"/>
    </location>
</feature>
<dbReference type="GO" id="GO:0005576">
    <property type="term" value="C:extracellular region"/>
    <property type="evidence" value="ECO:0007669"/>
    <property type="project" value="UniProtKB-SubCell"/>
</dbReference>
<evidence type="ECO:0000256" key="2">
    <source>
        <dbReference type="ARBA" id="ARBA00022525"/>
    </source>
</evidence>
<dbReference type="EMBL" id="NDHI03003696">
    <property type="protein sequence ID" value="PNJ07608.1"/>
    <property type="molecule type" value="Genomic_DNA"/>
</dbReference>
<dbReference type="Ensembl" id="ENSPPYT00000051163.1">
    <property type="protein sequence ID" value="ENSPPYP00000042533.1"/>
    <property type="gene ID" value="ENSPPYG00000004284.3"/>
</dbReference>
<dbReference type="AlphaFoldDB" id="A0A2J8RGG1"/>
<evidence type="ECO:0000256" key="3">
    <source>
        <dbReference type="ARBA" id="ARBA00022729"/>
    </source>
</evidence>
<keyword evidence="2" id="KW-0964">Secreted</keyword>
<feature type="signal peptide" evidence="5">
    <location>
        <begin position="1"/>
        <end position="16"/>
    </location>
</feature>
<protein>
    <submittedName>
        <fullName evidence="6">PRR4 isoform 10</fullName>
    </submittedName>
    <submittedName>
        <fullName evidence="7">Proline rich 4</fullName>
    </submittedName>
</protein>
<dbReference type="Pfam" id="PF15240">
    <property type="entry name" value="Pro-rich"/>
    <property type="match status" value="1"/>
</dbReference>
<keyword evidence="8" id="KW-1185">Reference proteome</keyword>
<dbReference type="Proteomes" id="UP000001595">
    <property type="component" value="Chromosome 12"/>
</dbReference>
<accession>A0A2J8RGG1</accession>
<evidence type="ECO:0000256" key="4">
    <source>
        <dbReference type="SAM" id="MobiDB-lite"/>
    </source>
</evidence>
<sequence length="65" mass="7346">MLLVLLSVVLLALSSAQSTDNDVIYEDFTSTTPAWRKYHHSSRGTDHKDIPRTSHSGNLEFSDRK</sequence>
<feature type="region of interest" description="Disordered" evidence="4">
    <location>
        <begin position="36"/>
        <end position="65"/>
    </location>
</feature>
<evidence type="ECO:0000313" key="8">
    <source>
        <dbReference type="Proteomes" id="UP000001595"/>
    </source>
</evidence>
<accession>A0A8I5TVZ1</accession>
<evidence type="ECO:0000313" key="6">
    <source>
        <dbReference type="EMBL" id="PNJ07608.1"/>
    </source>
</evidence>
<reference evidence="7 8" key="1">
    <citation type="submission" date="2008-02" db="EMBL/GenBank/DDBJ databases">
        <title>A 6x draft sequence assembly of the Pongo pygmaeus abelii genome.</title>
        <authorList>
            <person name="Wilson R.K."/>
            <person name="Mardis E."/>
        </authorList>
    </citation>
    <scope>NUCLEOTIDE SEQUENCE [LARGE SCALE GENOMIC DNA]</scope>
</reference>
<reference evidence="7" key="3">
    <citation type="submission" date="2025-05" db="UniProtKB">
        <authorList>
            <consortium name="Ensembl"/>
        </authorList>
    </citation>
    <scope>IDENTIFICATION</scope>
</reference>
<evidence type="ECO:0000256" key="1">
    <source>
        <dbReference type="ARBA" id="ARBA00004613"/>
    </source>
</evidence>
<feature type="chain" id="PRO_5044574951" evidence="5">
    <location>
        <begin position="17"/>
        <end position="65"/>
    </location>
</feature>
<evidence type="ECO:0000313" key="7">
    <source>
        <dbReference type="Ensembl" id="ENSPPYP00000042533.1"/>
    </source>
</evidence>
<evidence type="ECO:0000256" key="5">
    <source>
        <dbReference type="SAM" id="SignalP"/>
    </source>
</evidence>